<dbReference type="InterPro" id="IPR015943">
    <property type="entry name" value="WD40/YVTN_repeat-like_dom_sf"/>
</dbReference>
<keyword evidence="3" id="KW-1185">Reference proteome</keyword>
<evidence type="ECO:0000313" key="3">
    <source>
        <dbReference type="Proteomes" id="UP001149090"/>
    </source>
</evidence>
<comment type="caution">
    <text evidence="2">The sequence shown here is derived from an EMBL/GenBank/DDBJ whole genome shotgun (WGS) entry which is preliminary data.</text>
</comment>
<dbReference type="Proteomes" id="UP001149090">
    <property type="component" value="Unassembled WGS sequence"/>
</dbReference>
<gene>
    <name evidence="2" type="ORF">M0811_09287</name>
</gene>
<proteinExistence type="predicted"/>
<organism evidence="2 3">
    <name type="scientific">Anaeramoeba ignava</name>
    <name type="common">Anaerobic marine amoeba</name>
    <dbReference type="NCBI Taxonomy" id="1746090"/>
    <lineage>
        <taxon>Eukaryota</taxon>
        <taxon>Metamonada</taxon>
        <taxon>Anaeramoebidae</taxon>
        <taxon>Anaeramoeba</taxon>
    </lineage>
</organism>
<feature type="chain" id="PRO_5040483494" description="LVIVD repeat protein" evidence="1">
    <location>
        <begin position="21"/>
        <end position="694"/>
    </location>
</feature>
<dbReference type="SUPFAM" id="SSF63825">
    <property type="entry name" value="YWTD domain"/>
    <property type="match status" value="1"/>
</dbReference>
<dbReference type="SUPFAM" id="SSF51004">
    <property type="entry name" value="C-terminal (heme d1) domain of cytochrome cd1-nitrite reductase"/>
    <property type="match status" value="1"/>
</dbReference>
<protein>
    <recommendedName>
        <fullName evidence="4">LVIVD repeat protein</fullName>
    </recommendedName>
</protein>
<evidence type="ECO:0008006" key="4">
    <source>
        <dbReference type="Google" id="ProtNLM"/>
    </source>
</evidence>
<dbReference type="EMBL" id="JAPDFW010000079">
    <property type="protein sequence ID" value="KAJ5072841.1"/>
    <property type="molecule type" value="Genomic_DNA"/>
</dbReference>
<dbReference type="AlphaFoldDB" id="A0A9Q0LHL6"/>
<name>A0A9Q0LHL6_ANAIG</name>
<feature type="signal peptide" evidence="1">
    <location>
        <begin position="1"/>
        <end position="20"/>
    </location>
</feature>
<accession>A0A9Q0LHL6</accession>
<dbReference type="InterPro" id="IPR011048">
    <property type="entry name" value="Haem_d1_sf"/>
</dbReference>
<evidence type="ECO:0000256" key="1">
    <source>
        <dbReference type="SAM" id="SignalP"/>
    </source>
</evidence>
<sequence>MKSKLILFVCFTSFLLLVQSNVQIEEVFTFPISLYSPYNILVDSDEGFVYVVDQMGMSIPDSFLFKFDMNTFEFIDAIDLGIKGAEGAVIDTVNKFVYAASDYNPPVQISKVDLKKFEVVDILTLDIDVQYGASIGQIDIVNQKAYFGCDSPPVVVKIDLTTFTQETNLSLSEDWFDTLMIDIPNGFLYASTQSISTDNSILYKIALSNFSVIDNIGFNTLNEMPIYCGAIDYSTQKMYLGTGQSPPDVVIIDLTNFTKQDDVNIPTLEYSSGIGIDETNEFGYLIDYNGVMAKMDLTNNSIIDTLNTISDGSYVQSVVFDFEIEKAYITTNNPELIEVDLSLFQVEKTIIPQDYSYPVLFLIDESNQIGYFEFYISNNPSILKFDLQSLSIIDYLDISQECDYGEIDTLNGFLYLFPTSSNGLNIGKLRLSNFSFEGFNQIHDNGRIESITFDEQKGILYFGYLNNDISNYEIIQVNVTDLTIINNSNFGSQNAILDINIDTSNEYLYSLYSNNSDYNYYLSKINSSNLNIIDNLNFEDSFTEYFFEKTFQYFYFQNKTNNLISRVDLTNMIIMNDSLNVTSFYLTSNYFESNDDSIYLIGSNSSSSDNLVNVLEVELSSNQLISNATLEYSWQSLIIEDDSSKSRIYLLNSDQEPYYLYEIQQPTPTPKPSSSQQILFSIFILGITIILGLF</sequence>
<keyword evidence="1" id="KW-0732">Signal</keyword>
<dbReference type="Gene3D" id="2.130.10.10">
    <property type="entry name" value="YVTN repeat-like/Quinoprotein amine dehydrogenase"/>
    <property type="match status" value="2"/>
</dbReference>
<evidence type="ECO:0000313" key="2">
    <source>
        <dbReference type="EMBL" id="KAJ5072841.1"/>
    </source>
</evidence>
<reference evidence="2" key="1">
    <citation type="submission" date="2022-10" db="EMBL/GenBank/DDBJ databases">
        <title>Novel sulphate-reducing endosymbionts in the free-living metamonad Anaeramoeba.</title>
        <authorList>
            <person name="Jerlstrom-Hultqvist J."/>
            <person name="Cepicka I."/>
            <person name="Gallot-Lavallee L."/>
            <person name="Salas-Leiva D."/>
            <person name="Curtis B.A."/>
            <person name="Zahonova K."/>
            <person name="Pipaliya S."/>
            <person name="Dacks J."/>
            <person name="Roger A.J."/>
        </authorList>
    </citation>
    <scope>NUCLEOTIDE SEQUENCE</scope>
    <source>
        <strain evidence="2">BMAN</strain>
    </source>
</reference>